<dbReference type="Proteomes" id="UP001500403">
    <property type="component" value="Unassembled WGS sequence"/>
</dbReference>
<protein>
    <submittedName>
        <fullName evidence="2">Uncharacterized protein</fullName>
    </submittedName>
</protein>
<reference evidence="2 3" key="1">
    <citation type="journal article" date="2019" name="Int. J. Syst. Evol. Microbiol.">
        <title>The Global Catalogue of Microorganisms (GCM) 10K type strain sequencing project: providing services to taxonomists for standard genome sequencing and annotation.</title>
        <authorList>
            <consortium name="The Broad Institute Genomics Platform"/>
            <consortium name="The Broad Institute Genome Sequencing Center for Infectious Disease"/>
            <person name="Wu L."/>
            <person name="Ma J."/>
        </authorList>
    </citation>
    <scope>NUCLEOTIDE SEQUENCE [LARGE SCALE GENOMIC DNA]</scope>
    <source>
        <strain evidence="2 3">JCM 9088</strain>
    </source>
</reference>
<comment type="caution">
    <text evidence="2">The sequence shown here is derived from an EMBL/GenBank/DDBJ whole genome shotgun (WGS) entry which is preliminary data.</text>
</comment>
<feature type="compositionally biased region" description="Basic residues" evidence="1">
    <location>
        <begin position="74"/>
        <end position="83"/>
    </location>
</feature>
<dbReference type="EMBL" id="BAAAUD010000025">
    <property type="protein sequence ID" value="GAA2939192.1"/>
    <property type="molecule type" value="Genomic_DNA"/>
</dbReference>
<organism evidence="2 3">
    <name type="scientific">Streptomyces enissocaesilis</name>
    <dbReference type="NCBI Taxonomy" id="332589"/>
    <lineage>
        <taxon>Bacteria</taxon>
        <taxon>Bacillati</taxon>
        <taxon>Actinomycetota</taxon>
        <taxon>Actinomycetes</taxon>
        <taxon>Kitasatosporales</taxon>
        <taxon>Streptomycetaceae</taxon>
        <taxon>Streptomyces</taxon>
        <taxon>Streptomyces rochei group</taxon>
    </lineage>
</organism>
<evidence type="ECO:0000313" key="2">
    <source>
        <dbReference type="EMBL" id="GAA2939192.1"/>
    </source>
</evidence>
<keyword evidence="3" id="KW-1185">Reference proteome</keyword>
<proteinExistence type="predicted"/>
<gene>
    <name evidence="2" type="ORF">GCM10010446_25780</name>
</gene>
<sequence>MPEVSSWVLGDRYRVISLRLRSVQRGCAGRGRRTGGPGGRPDGRSTAHAGEELRAVLPPDRENAAIHGGAAPGRHTHHSAARS</sequence>
<feature type="region of interest" description="Disordered" evidence="1">
    <location>
        <begin position="27"/>
        <end position="83"/>
    </location>
</feature>
<accession>A0ABN3X6A9</accession>
<feature type="compositionally biased region" description="Basic and acidic residues" evidence="1">
    <location>
        <begin position="41"/>
        <end position="64"/>
    </location>
</feature>
<evidence type="ECO:0000256" key="1">
    <source>
        <dbReference type="SAM" id="MobiDB-lite"/>
    </source>
</evidence>
<evidence type="ECO:0000313" key="3">
    <source>
        <dbReference type="Proteomes" id="UP001500403"/>
    </source>
</evidence>
<name>A0ABN3X6A9_9ACTN</name>